<sequence length="349" mass="38993">MRVTIKEIAKLAGLSTSSVSKIINNYDDINEETKQKVWKIIEEHNYRPSYSAKSLASNSTNVIGVIYAGKVNVGFSHPFFVDVLDAFKREIGSLGYDLLFFSNEKFHQHKEDYLERCLHYNVDGCVIISGEEVEPSIAKIDKSSIPSIGIDLKMSGPKSSYIMTDNREISSLALRHFYEFGYKNVAFFGGSETSFISKERRYGFEQAVQQFSLHSKQEWQFIGDFFEESGYYLMKQLLSMDHKPNAVFASSDLMALGALRAIKESVFPVSDFSVIGVDDLAAGSLVQPSLTTIRQNKKMIGTMAATMLNELISGHPAPAPLLLEPKLIVRESSTHNTPPNILTTQEVST</sequence>
<dbReference type="AlphaFoldDB" id="A0A1H0KBC4"/>
<dbReference type="GO" id="GO:0000976">
    <property type="term" value="F:transcription cis-regulatory region binding"/>
    <property type="evidence" value="ECO:0007669"/>
    <property type="project" value="TreeGrafter"/>
</dbReference>
<dbReference type="CDD" id="cd06267">
    <property type="entry name" value="PBP1_LacI_sugar_binding-like"/>
    <property type="match status" value="1"/>
</dbReference>
<dbReference type="Gene3D" id="1.10.260.40">
    <property type="entry name" value="lambda repressor-like DNA-binding domains"/>
    <property type="match status" value="1"/>
</dbReference>
<dbReference type="OrthoDB" id="9775106at2"/>
<feature type="domain" description="HTH lacI-type" evidence="4">
    <location>
        <begin position="3"/>
        <end position="57"/>
    </location>
</feature>
<evidence type="ECO:0000256" key="3">
    <source>
        <dbReference type="ARBA" id="ARBA00023163"/>
    </source>
</evidence>
<dbReference type="InterPro" id="IPR000843">
    <property type="entry name" value="HTH_LacI"/>
</dbReference>
<dbReference type="PROSITE" id="PS50932">
    <property type="entry name" value="HTH_LACI_2"/>
    <property type="match status" value="1"/>
</dbReference>
<dbReference type="GO" id="GO:0003700">
    <property type="term" value="F:DNA-binding transcription factor activity"/>
    <property type="evidence" value="ECO:0007669"/>
    <property type="project" value="TreeGrafter"/>
</dbReference>
<dbReference type="CDD" id="cd01392">
    <property type="entry name" value="HTH_LacI"/>
    <property type="match status" value="1"/>
</dbReference>
<evidence type="ECO:0000256" key="1">
    <source>
        <dbReference type="ARBA" id="ARBA00023015"/>
    </source>
</evidence>
<organism evidence="5 6">
    <name type="scientific">Alkalicoccus daliensis</name>
    <dbReference type="NCBI Taxonomy" id="745820"/>
    <lineage>
        <taxon>Bacteria</taxon>
        <taxon>Bacillati</taxon>
        <taxon>Bacillota</taxon>
        <taxon>Bacilli</taxon>
        <taxon>Bacillales</taxon>
        <taxon>Bacillaceae</taxon>
        <taxon>Alkalicoccus</taxon>
    </lineage>
</organism>
<evidence type="ECO:0000313" key="5">
    <source>
        <dbReference type="EMBL" id="SDO53159.1"/>
    </source>
</evidence>
<evidence type="ECO:0000259" key="4">
    <source>
        <dbReference type="PROSITE" id="PS50932"/>
    </source>
</evidence>
<dbReference type="EMBL" id="FNIL01000017">
    <property type="protein sequence ID" value="SDO53159.1"/>
    <property type="molecule type" value="Genomic_DNA"/>
</dbReference>
<dbReference type="SUPFAM" id="SSF47413">
    <property type="entry name" value="lambda repressor-like DNA-binding domains"/>
    <property type="match status" value="1"/>
</dbReference>
<dbReference type="Pfam" id="PF00356">
    <property type="entry name" value="LacI"/>
    <property type="match status" value="1"/>
</dbReference>
<dbReference type="RefSeq" id="WP_090844173.1">
    <property type="nucleotide sequence ID" value="NZ_FNIL01000017.1"/>
</dbReference>
<dbReference type="STRING" id="745820.SAMN04488053_1172"/>
<dbReference type="SUPFAM" id="SSF53822">
    <property type="entry name" value="Periplasmic binding protein-like I"/>
    <property type="match status" value="1"/>
</dbReference>
<dbReference type="PANTHER" id="PTHR30146">
    <property type="entry name" value="LACI-RELATED TRANSCRIPTIONAL REPRESSOR"/>
    <property type="match status" value="1"/>
</dbReference>
<proteinExistence type="predicted"/>
<keyword evidence="1" id="KW-0805">Transcription regulation</keyword>
<dbReference type="InterPro" id="IPR028082">
    <property type="entry name" value="Peripla_BP_I"/>
</dbReference>
<dbReference type="Gene3D" id="3.40.50.2300">
    <property type="match status" value="2"/>
</dbReference>
<evidence type="ECO:0000313" key="6">
    <source>
        <dbReference type="Proteomes" id="UP000198778"/>
    </source>
</evidence>
<dbReference type="PANTHER" id="PTHR30146:SF109">
    <property type="entry name" value="HTH-TYPE TRANSCRIPTIONAL REGULATOR GALS"/>
    <property type="match status" value="1"/>
</dbReference>
<dbReference type="SMART" id="SM00354">
    <property type="entry name" value="HTH_LACI"/>
    <property type="match status" value="1"/>
</dbReference>
<dbReference type="InterPro" id="IPR046335">
    <property type="entry name" value="LacI/GalR-like_sensor"/>
</dbReference>
<dbReference type="Proteomes" id="UP000198778">
    <property type="component" value="Unassembled WGS sequence"/>
</dbReference>
<reference evidence="6" key="1">
    <citation type="submission" date="2016-10" db="EMBL/GenBank/DDBJ databases">
        <authorList>
            <person name="Varghese N."/>
            <person name="Submissions S."/>
        </authorList>
    </citation>
    <scope>NUCLEOTIDE SEQUENCE [LARGE SCALE GENOMIC DNA]</scope>
    <source>
        <strain evidence="6">CGMCC 1.10369</strain>
    </source>
</reference>
<protein>
    <submittedName>
        <fullName evidence="5">Transcriptional regulator, LacI family</fullName>
    </submittedName>
</protein>
<keyword evidence="2" id="KW-0238">DNA-binding</keyword>
<evidence type="ECO:0000256" key="2">
    <source>
        <dbReference type="ARBA" id="ARBA00023125"/>
    </source>
</evidence>
<keyword evidence="3" id="KW-0804">Transcription</keyword>
<dbReference type="Pfam" id="PF13377">
    <property type="entry name" value="Peripla_BP_3"/>
    <property type="match status" value="1"/>
</dbReference>
<accession>A0A1H0KBC4</accession>
<dbReference type="InterPro" id="IPR010982">
    <property type="entry name" value="Lambda_DNA-bd_dom_sf"/>
</dbReference>
<keyword evidence="6" id="KW-1185">Reference proteome</keyword>
<name>A0A1H0KBC4_9BACI</name>
<gene>
    <name evidence="5" type="ORF">SAMN04488053_1172</name>
</gene>